<evidence type="ECO:0000256" key="4">
    <source>
        <dbReference type="RuleBase" id="RU000659"/>
    </source>
</evidence>
<dbReference type="GO" id="GO:0003723">
    <property type="term" value="F:RNA binding"/>
    <property type="evidence" value="ECO:0007669"/>
    <property type="project" value="InterPro"/>
</dbReference>
<name>A0A0G4MPP6_VERLO</name>
<dbReference type="InterPro" id="IPR023673">
    <property type="entry name" value="Ribosomal_uL1_CS"/>
</dbReference>
<dbReference type="GO" id="GO:1990904">
    <property type="term" value="C:ribonucleoprotein complex"/>
    <property type="evidence" value="ECO:0007669"/>
    <property type="project" value="UniProtKB-KW"/>
</dbReference>
<dbReference type="PANTHER" id="PTHR23105">
    <property type="entry name" value="RIBOSOMAL PROTEIN L7AE FAMILY MEMBER"/>
    <property type="match status" value="1"/>
</dbReference>
<dbReference type="AlphaFoldDB" id="A0A0G4MPP6"/>
<gene>
    <name evidence="6" type="ORF">BN1723_015063</name>
</gene>
<evidence type="ECO:0000313" key="7">
    <source>
        <dbReference type="Proteomes" id="UP000045706"/>
    </source>
</evidence>
<organism evidence="6 7">
    <name type="scientific">Verticillium longisporum</name>
    <name type="common">Verticillium dahliae var. longisporum</name>
    <dbReference type="NCBI Taxonomy" id="100787"/>
    <lineage>
        <taxon>Eukaryota</taxon>
        <taxon>Fungi</taxon>
        <taxon>Dikarya</taxon>
        <taxon>Ascomycota</taxon>
        <taxon>Pezizomycotina</taxon>
        <taxon>Sordariomycetes</taxon>
        <taxon>Hypocreomycetidae</taxon>
        <taxon>Glomerellales</taxon>
        <taxon>Plectosphaerellaceae</taxon>
        <taxon>Verticillium</taxon>
    </lineage>
</organism>
<dbReference type="PROSITE" id="PS01199">
    <property type="entry name" value="RIBOSOMAL_L1"/>
    <property type="match status" value="1"/>
</dbReference>
<protein>
    <recommendedName>
        <fullName evidence="4">Ribosomal protein</fullName>
    </recommendedName>
</protein>
<keyword evidence="5" id="KW-1133">Transmembrane helix</keyword>
<sequence length="272" mass="30007">MSKITVANVRTQIGELLEYSTETKKRNFLESVELQIGLKNYDPQRDKRFSGTVRLPVVPRPGMTLCILGDQHDIDRAKHGGIDAMSADDLKKLNKNKKLIKKLARKYDAFVASDSLIKQIPRLLGPGLSKAGKFPTPVSHADNLSDKITEVKSELDRDNLARAVAPSRIPPRRNAAYRGEELLAIITFVQPFLLHCVMYASSTSEEPAPTAEKKKMPYDSATRLESADGSICGIRRKLFWAWIAGGILIILLAVGVGVGAGFALNRPHHDNP</sequence>
<dbReference type="EMBL" id="CVQI01028779">
    <property type="protein sequence ID" value="CRK36206.1"/>
    <property type="molecule type" value="Genomic_DNA"/>
</dbReference>
<dbReference type="FunFam" id="3.40.50.790:FF:000002">
    <property type="entry name" value="Ribosomal protein"/>
    <property type="match status" value="1"/>
</dbReference>
<dbReference type="Gene3D" id="3.40.50.790">
    <property type="match status" value="1"/>
</dbReference>
<dbReference type="InterPro" id="IPR016095">
    <property type="entry name" value="Ribosomal_uL1_3-a/b-sand"/>
</dbReference>
<keyword evidence="3 4" id="KW-0687">Ribonucleoprotein</keyword>
<keyword evidence="5" id="KW-0472">Membrane</keyword>
<dbReference type="InterPro" id="IPR023674">
    <property type="entry name" value="Ribosomal_uL1-like"/>
</dbReference>
<dbReference type="InterPro" id="IPR050257">
    <property type="entry name" value="eL8/uL1-like"/>
</dbReference>
<dbReference type="CDD" id="cd00403">
    <property type="entry name" value="Ribosomal_L1"/>
    <property type="match status" value="1"/>
</dbReference>
<dbReference type="Pfam" id="PF00687">
    <property type="entry name" value="Ribosomal_L1"/>
    <property type="match status" value="1"/>
</dbReference>
<dbReference type="Gene3D" id="3.30.190.20">
    <property type="match status" value="1"/>
</dbReference>
<feature type="transmembrane region" description="Helical" evidence="5">
    <location>
        <begin position="239"/>
        <end position="264"/>
    </location>
</feature>
<evidence type="ECO:0000256" key="5">
    <source>
        <dbReference type="SAM" id="Phobius"/>
    </source>
</evidence>
<reference evidence="7" key="1">
    <citation type="submission" date="2015-05" db="EMBL/GenBank/DDBJ databases">
        <authorList>
            <person name="Fogelqvist Johan"/>
        </authorList>
    </citation>
    <scope>NUCLEOTIDE SEQUENCE [LARGE SCALE GENOMIC DNA]</scope>
</reference>
<keyword evidence="2 4" id="KW-0689">Ribosomal protein</keyword>
<dbReference type="GO" id="GO:0005840">
    <property type="term" value="C:ribosome"/>
    <property type="evidence" value="ECO:0007669"/>
    <property type="project" value="UniProtKB-KW"/>
</dbReference>
<keyword evidence="5" id="KW-0812">Transmembrane</keyword>
<comment type="similarity">
    <text evidence="1 4">Belongs to the universal ribosomal protein uL1 family.</text>
</comment>
<evidence type="ECO:0000313" key="6">
    <source>
        <dbReference type="EMBL" id="CRK36206.1"/>
    </source>
</evidence>
<dbReference type="InterPro" id="IPR028364">
    <property type="entry name" value="Ribosomal_uL1/biogenesis"/>
</dbReference>
<dbReference type="FunFam" id="3.30.190.20:FF:000009">
    <property type="entry name" value="Ribosomal protein L10a"/>
    <property type="match status" value="1"/>
</dbReference>
<proteinExistence type="inferred from homology"/>
<evidence type="ECO:0000256" key="3">
    <source>
        <dbReference type="ARBA" id="ARBA00023274"/>
    </source>
</evidence>
<accession>A0A0G4MPP6</accession>
<evidence type="ECO:0000256" key="1">
    <source>
        <dbReference type="ARBA" id="ARBA00010531"/>
    </source>
</evidence>
<evidence type="ECO:0000256" key="2">
    <source>
        <dbReference type="ARBA" id="ARBA00022980"/>
    </source>
</evidence>
<dbReference type="SUPFAM" id="SSF56808">
    <property type="entry name" value="Ribosomal protein L1"/>
    <property type="match status" value="1"/>
</dbReference>
<dbReference type="Proteomes" id="UP000045706">
    <property type="component" value="Unassembled WGS sequence"/>
</dbReference>